<sequence length="313" mass="35628">MQSSVLHKNPRLWFPGGTVVFRAQDTIYRLFPDILSSCSPVFQGLFTVPQPSSQETYEGLPLITLPDQSGDLTALFEAIYAPQDSHIFLSSATSDAYPLEKTLGVLKLSTKYQIEYLRYQALRLLCADHVPLTFDAFDHKGTKWSKSTTTAMKILPVARQCNAIWLLPTLFYLSCALPTDETHDPDEFTQADIDLMDERRIWRGRSLLIQANNREICAPLRMPCDSMELDCSNSKIDLLDSWLDGCPLEFIAWKPTGLCANCLPLMKQEVETAKRRFWHSIPYLFDLPPWEELRKQQDIDLGYAPGAQTDVQN</sequence>
<gene>
    <name evidence="2" type="ORF">BDV98DRAFT_573401</name>
</gene>
<dbReference type="InterPro" id="IPR000210">
    <property type="entry name" value="BTB/POZ_dom"/>
</dbReference>
<protein>
    <recommendedName>
        <fullName evidence="1">BTB domain-containing protein</fullName>
    </recommendedName>
</protein>
<accession>A0A5C3Q7T8</accession>
<keyword evidence="3" id="KW-1185">Reference proteome</keyword>
<name>A0A5C3Q7T8_9AGAR</name>
<evidence type="ECO:0000313" key="3">
    <source>
        <dbReference type="Proteomes" id="UP000305067"/>
    </source>
</evidence>
<dbReference type="SMART" id="SM00225">
    <property type="entry name" value="BTB"/>
    <property type="match status" value="1"/>
</dbReference>
<reference evidence="2 3" key="1">
    <citation type="journal article" date="2019" name="Nat. Ecol. Evol.">
        <title>Megaphylogeny resolves global patterns of mushroom evolution.</title>
        <authorList>
            <person name="Varga T."/>
            <person name="Krizsan K."/>
            <person name="Foldi C."/>
            <person name="Dima B."/>
            <person name="Sanchez-Garcia M."/>
            <person name="Sanchez-Ramirez S."/>
            <person name="Szollosi G.J."/>
            <person name="Szarkandi J.G."/>
            <person name="Papp V."/>
            <person name="Albert L."/>
            <person name="Andreopoulos W."/>
            <person name="Angelini C."/>
            <person name="Antonin V."/>
            <person name="Barry K.W."/>
            <person name="Bougher N.L."/>
            <person name="Buchanan P."/>
            <person name="Buyck B."/>
            <person name="Bense V."/>
            <person name="Catcheside P."/>
            <person name="Chovatia M."/>
            <person name="Cooper J."/>
            <person name="Damon W."/>
            <person name="Desjardin D."/>
            <person name="Finy P."/>
            <person name="Geml J."/>
            <person name="Haridas S."/>
            <person name="Hughes K."/>
            <person name="Justo A."/>
            <person name="Karasinski D."/>
            <person name="Kautmanova I."/>
            <person name="Kiss B."/>
            <person name="Kocsube S."/>
            <person name="Kotiranta H."/>
            <person name="LaButti K.M."/>
            <person name="Lechner B.E."/>
            <person name="Liimatainen K."/>
            <person name="Lipzen A."/>
            <person name="Lukacs Z."/>
            <person name="Mihaltcheva S."/>
            <person name="Morgado L.N."/>
            <person name="Niskanen T."/>
            <person name="Noordeloos M.E."/>
            <person name="Ohm R.A."/>
            <person name="Ortiz-Santana B."/>
            <person name="Ovrebo C."/>
            <person name="Racz N."/>
            <person name="Riley R."/>
            <person name="Savchenko A."/>
            <person name="Shiryaev A."/>
            <person name="Soop K."/>
            <person name="Spirin V."/>
            <person name="Szebenyi C."/>
            <person name="Tomsovsky M."/>
            <person name="Tulloss R.E."/>
            <person name="Uehling J."/>
            <person name="Grigoriev I.V."/>
            <person name="Vagvolgyi C."/>
            <person name="Papp T."/>
            <person name="Martin F.M."/>
            <person name="Miettinen O."/>
            <person name="Hibbett D.S."/>
            <person name="Nagy L.G."/>
        </authorList>
    </citation>
    <scope>NUCLEOTIDE SEQUENCE [LARGE SCALE GENOMIC DNA]</scope>
    <source>
        <strain evidence="2 3">CBS 309.79</strain>
    </source>
</reference>
<dbReference type="OrthoDB" id="3217871at2759"/>
<dbReference type="EMBL" id="ML178842">
    <property type="protein sequence ID" value="TFK98052.1"/>
    <property type="molecule type" value="Genomic_DNA"/>
</dbReference>
<dbReference type="Gene3D" id="3.30.710.10">
    <property type="entry name" value="Potassium Channel Kv1.1, Chain A"/>
    <property type="match status" value="1"/>
</dbReference>
<dbReference type="Proteomes" id="UP000305067">
    <property type="component" value="Unassembled WGS sequence"/>
</dbReference>
<organism evidence="2 3">
    <name type="scientific">Pterulicium gracile</name>
    <dbReference type="NCBI Taxonomy" id="1884261"/>
    <lineage>
        <taxon>Eukaryota</taxon>
        <taxon>Fungi</taxon>
        <taxon>Dikarya</taxon>
        <taxon>Basidiomycota</taxon>
        <taxon>Agaricomycotina</taxon>
        <taxon>Agaricomycetes</taxon>
        <taxon>Agaricomycetidae</taxon>
        <taxon>Agaricales</taxon>
        <taxon>Pleurotineae</taxon>
        <taxon>Pterulaceae</taxon>
        <taxon>Pterulicium</taxon>
    </lineage>
</organism>
<evidence type="ECO:0000313" key="2">
    <source>
        <dbReference type="EMBL" id="TFK98052.1"/>
    </source>
</evidence>
<dbReference type="InterPro" id="IPR011333">
    <property type="entry name" value="SKP1/BTB/POZ_sf"/>
</dbReference>
<dbReference type="AlphaFoldDB" id="A0A5C3Q7T8"/>
<feature type="domain" description="BTB" evidence="1">
    <location>
        <begin position="17"/>
        <end position="129"/>
    </location>
</feature>
<evidence type="ECO:0000259" key="1">
    <source>
        <dbReference type="SMART" id="SM00225"/>
    </source>
</evidence>
<proteinExistence type="predicted"/>